<feature type="transmembrane region" description="Helical" evidence="13">
    <location>
        <begin position="12"/>
        <end position="34"/>
    </location>
</feature>
<dbReference type="Proteomes" id="UP000678281">
    <property type="component" value="Unassembled WGS sequence"/>
</dbReference>
<evidence type="ECO:0000256" key="7">
    <source>
        <dbReference type="ARBA" id="ARBA00022723"/>
    </source>
</evidence>
<keyword evidence="4" id="KW-1003">Cell membrane</keyword>
<reference evidence="15" key="1">
    <citation type="submission" date="2021-04" db="EMBL/GenBank/DDBJ databases">
        <title>Devosia litorisediminis sp. nov., isolated from a sand dune.</title>
        <authorList>
            <person name="Park S."/>
            <person name="Yoon J.-H."/>
        </authorList>
    </citation>
    <scope>NUCLEOTIDE SEQUENCE</scope>
    <source>
        <strain evidence="15">BSSL-BM10</strain>
    </source>
</reference>
<keyword evidence="8" id="KW-0249">Electron transport</keyword>
<proteinExistence type="inferred from homology"/>
<comment type="cofactor">
    <cofactor evidence="1">
        <name>heme b</name>
        <dbReference type="ChEBI" id="CHEBI:60344"/>
    </cofactor>
</comment>
<evidence type="ECO:0000313" key="15">
    <source>
        <dbReference type="EMBL" id="MBS3847605.1"/>
    </source>
</evidence>
<keyword evidence="10" id="KW-0408">Iron</keyword>
<gene>
    <name evidence="15" type="ORF">KD146_02730</name>
</gene>
<evidence type="ECO:0000256" key="10">
    <source>
        <dbReference type="ARBA" id="ARBA00023004"/>
    </source>
</evidence>
<evidence type="ECO:0000256" key="9">
    <source>
        <dbReference type="ARBA" id="ARBA00022989"/>
    </source>
</evidence>
<dbReference type="GO" id="GO:0022904">
    <property type="term" value="P:respiratory electron transport chain"/>
    <property type="evidence" value="ECO:0007669"/>
    <property type="project" value="InterPro"/>
</dbReference>
<evidence type="ECO:0000256" key="6">
    <source>
        <dbReference type="ARBA" id="ARBA00022692"/>
    </source>
</evidence>
<evidence type="ECO:0000256" key="13">
    <source>
        <dbReference type="SAM" id="Phobius"/>
    </source>
</evidence>
<evidence type="ECO:0000256" key="3">
    <source>
        <dbReference type="ARBA" id="ARBA00022448"/>
    </source>
</evidence>
<feature type="transmembrane region" description="Helical" evidence="13">
    <location>
        <begin position="54"/>
        <end position="74"/>
    </location>
</feature>
<keyword evidence="7" id="KW-0479">Metal-binding</keyword>
<evidence type="ECO:0000256" key="8">
    <source>
        <dbReference type="ARBA" id="ARBA00022982"/>
    </source>
</evidence>
<evidence type="ECO:0000313" key="16">
    <source>
        <dbReference type="Proteomes" id="UP000678281"/>
    </source>
</evidence>
<feature type="domain" description="Cytochrome b561 bacterial/Ni-hydrogenase" evidence="14">
    <location>
        <begin position="8"/>
        <end position="162"/>
    </location>
</feature>
<organism evidence="15 16">
    <name type="scientific">Devosia litorisediminis</name>
    <dbReference type="NCBI Taxonomy" id="2829817"/>
    <lineage>
        <taxon>Bacteria</taxon>
        <taxon>Pseudomonadati</taxon>
        <taxon>Pseudomonadota</taxon>
        <taxon>Alphaproteobacteria</taxon>
        <taxon>Hyphomicrobiales</taxon>
        <taxon>Devosiaceae</taxon>
        <taxon>Devosia</taxon>
    </lineage>
</organism>
<dbReference type="RefSeq" id="WP_212657215.1">
    <property type="nucleotide sequence ID" value="NZ_JAGXTP010000001.1"/>
</dbReference>
<dbReference type="Pfam" id="PF01292">
    <property type="entry name" value="Ni_hydr_CYTB"/>
    <property type="match status" value="1"/>
</dbReference>
<keyword evidence="9 13" id="KW-1133">Transmembrane helix</keyword>
<dbReference type="SUPFAM" id="SSF81342">
    <property type="entry name" value="Transmembrane di-heme cytochromes"/>
    <property type="match status" value="1"/>
</dbReference>
<comment type="similarity">
    <text evidence="12">Belongs to the cytochrome b561 family.</text>
</comment>
<dbReference type="GO" id="GO:0005886">
    <property type="term" value="C:plasma membrane"/>
    <property type="evidence" value="ECO:0007669"/>
    <property type="project" value="UniProtKB-SubCell"/>
</dbReference>
<evidence type="ECO:0000259" key="14">
    <source>
        <dbReference type="Pfam" id="PF01292"/>
    </source>
</evidence>
<evidence type="ECO:0000256" key="5">
    <source>
        <dbReference type="ARBA" id="ARBA00022617"/>
    </source>
</evidence>
<evidence type="ECO:0000256" key="11">
    <source>
        <dbReference type="ARBA" id="ARBA00023136"/>
    </source>
</evidence>
<dbReference type="PANTHER" id="PTHR30529">
    <property type="entry name" value="CYTOCHROME B561"/>
    <property type="match status" value="1"/>
</dbReference>
<comment type="caution">
    <text evidence="15">The sequence shown here is derived from an EMBL/GenBank/DDBJ whole genome shotgun (WGS) entry which is preliminary data.</text>
</comment>
<keyword evidence="6 13" id="KW-0812">Transmembrane</keyword>
<dbReference type="InterPro" id="IPR011577">
    <property type="entry name" value="Cyt_b561_bac/Ni-Hgenase"/>
</dbReference>
<feature type="transmembrane region" description="Helical" evidence="13">
    <location>
        <begin position="127"/>
        <end position="147"/>
    </location>
</feature>
<dbReference type="InterPro" id="IPR016174">
    <property type="entry name" value="Di-haem_cyt_TM"/>
</dbReference>
<dbReference type="InterPro" id="IPR052168">
    <property type="entry name" value="Cytochrome_b561_oxidase"/>
</dbReference>
<evidence type="ECO:0000256" key="4">
    <source>
        <dbReference type="ARBA" id="ARBA00022475"/>
    </source>
</evidence>
<evidence type="ECO:0000256" key="12">
    <source>
        <dbReference type="ARBA" id="ARBA00037975"/>
    </source>
</evidence>
<name>A0A942E942_9HYPH</name>
<keyword evidence="3" id="KW-0813">Transport</keyword>
<keyword evidence="16" id="KW-1185">Reference proteome</keyword>
<accession>A0A942E942</accession>
<dbReference type="AlphaFoldDB" id="A0A942E942"/>
<dbReference type="GO" id="GO:0009055">
    <property type="term" value="F:electron transfer activity"/>
    <property type="evidence" value="ECO:0007669"/>
    <property type="project" value="InterPro"/>
</dbReference>
<sequence>MVKHVSNYSKAQIALHWVVVLGVIFQIAFHEFIVEAMQAFERGESVGTLGMVMAYAHVASGSLIFLAVVTRIVLRIRRGVPDHAPGTPALAARLSSLMHNGLYAVLLAMAVTGGMTFNAVADLGRVHWALNIALVVMIAGHVAAALWNQYVRKDGTLARMIPARNKFGS</sequence>
<dbReference type="GO" id="GO:0046872">
    <property type="term" value="F:metal ion binding"/>
    <property type="evidence" value="ECO:0007669"/>
    <property type="project" value="UniProtKB-KW"/>
</dbReference>
<dbReference type="GO" id="GO:0020037">
    <property type="term" value="F:heme binding"/>
    <property type="evidence" value="ECO:0007669"/>
    <property type="project" value="TreeGrafter"/>
</dbReference>
<dbReference type="PANTHER" id="PTHR30529:SF1">
    <property type="entry name" value="CYTOCHROME B561 HOMOLOG 2"/>
    <property type="match status" value="1"/>
</dbReference>
<protein>
    <submittedName>
        <fullName evidence="15">Cytochrome b/b6 domain-containing protein</fullName>
    </submittedName>
</protein>
<feature type="transmembrane region" description="Helical" evidence="13">
    <location>
        <begin position="102"/>
        <end position="121"/>
    </location>
</feature>
<keyword evidence="11 13" id="KW-0472">Membrane</keyword>
<evidence type="ECO:0000256" key="1">
    <source>
        <dbReference type="ARBA" id="ARBA00001970"/>
    </source>
</evidence>
<dbReference type="EMBL" id="JAGXTP010000001">
    <property type="protein sequence ID" value="MBS3847605.1"/>
    <property type="molecule type" value="Genomic_DNA"/>
</dbReference>
<evidence type="ECO:0000256" key="2">
    <source>
        <dbReference type="ARBA" id="ARBA00004651"/>
    </source>
</evidence>
<comment type="subcellular location">
    <subcellularLocation>
        <location evidence="2">Cell membrane</location>
        <topology evidence="2">Multi-pass membrane protein</topology>
    </subcellularLocation>
</comment>
<keyword evidence="5" id="KW-0349">Heme</keyword>